<dbReference type="EMBL" id="OX465086">
    <property type="protein sequence ID" value="CAI9263678.1"/>
    <property type="molecule type" value="Genomic_DNA"/>
</dbReference>
<name>A0AA35V7P6_LACSI</name>
<dbReference type="AlphaFoldDB" id="A0AA35V7P6"/>
<proteinExistence type="predicted"/>
<accession>A0AA35V7P6</accession>
<protein>
    <submittedName>
        <fullName evidence="1">Uncharacterized protein</fullName>
    </submittedName>
</protein>
<dbReference type="Proteomes" id="UP001177003">
    <property type="component" value="Chromosome 0"/>
</dbReference>
<sequence>MLTPNIVNKVVAFEMTCRANDVLPNYFVFKYFFRFCCTGDKCTFSVWQGAHTLVPDGKTPKNWKDKWLWVNQGLMGSGRYRANTFADLTSKLFPHNQSAANLLKNIQVTPEDYS</sequence>
<organism evidence="1 2">
    <name type="scientific">Lactuca saligna</name>
    <name type="common">Willowleaf lettuce</name>
    <dbReference type="NCBI Taxonomy" id="75948"/>
    <lineage>
        <taxon>Eukaryota</taxon>
        <taxon>Viridiplantae</taxon>
        <taxon>Streptophyta</taxon>
        <taxon>Embryophyta</taxon>
        <taxon>Tracheophyta</taxon>
        <taxon>Spermatophyta</taxon>
        <taxon>Magnoliopsida</taxon>
        <taxon>eudicotyledons</taxon>
        <taxon>Gunneridae</taxon>
        <taxon>Pentapetalae</taxon>
        <taxon>asterids</taxon>
        <taxon>campanulids</taxon>
        <taxon>Asterales</taxon>
        <taxon>Asteraceae</taxon>
        <taxon>Cichorioideae</taxon>
        <taxon>Cichorieae</taxon>
        <taxon>Lactucinae</taxon>
        <taxon>Lactuca</taxon>
    </lineage>
</organism>
<reference evidence="1" key="1">
    <citation type="submission" date="2023-04" db="EMBL/GenBank/DDBJ databases">
        <authorList>
            <person name="Vijverberg K."/>
            <person name="Xiong W."/>
            <person name="Schranz E."/>
        </authorList>
    </citation>
    <scope>NUCLEOTIDE SEQUENCE</scope>
</reference>
<evidence type="ECO:0000313" key="2">
    <source>
        <dbReference type="Proteomes" id="UP001177003"/>
    </source>
</evidence>
<gene>
    <name evidence="1" type="ORF">LSALG_LOCUS4357</name>
</gene>
<keyword evidence="2" id="KW-1185">Reference proteome</keyword>
<evidence type="ECO:0000313" key="1">
    <source>
        <dbReference type="EMBL" id="CAI9263678.1"/>
    </source>
</evidence>